<protein>
    <submittedName>
        <fullName evidence="1">Uncharacterized protein</fullName>
    </submittedName>
</protein>
<reference evidence="1 2" key="1">
    <citation type="submission" date="2015-01" db="EMBL/GenBank/DDBJ databases">
        <title>Evolution of Trichinella species and genotypes.</title>
        <authorList>
            <person name="Korhonen P.K."/>
            <person name="Edoardo P."/>
            <person name="Giuseppe L.R."/>
            <person name="Gasser R.B."/>
        </authorList>
    </citation>
    <scope>NUCLEOTIDE SEQUENCE [LARGE SCALE GENOMIC DNA]</scope>
    <source>
        <strain evidence="1">ISS588</strain>
    </source>
</reference>
<keyword evidence="2" id="KW-1185">Reference proteome</keyword>
<dbReference type="Proteomes" id="UP000054805">
    <property type="component" value="Unassembled WGS sequence"/>
</dbReference>
<proteinExistence type="predicted"/>
<evidence type="ECO:0000313" key="2">
    <source>
        <dbReference type="Proteomes" id="UP000054805"/>
    </source>
</evidence>
<dbReference type="AlphaFoldDB" id="A0A0V1GIX5"/>
<evidence type="ECO:0000313" key="1">
    <source>
        <dbReference type="EMBL" id="KRY98165.1"/>
    </source>
</evidence>
<comment type="caution">
    <text evidence="1">The sequence shown here is derived from an EMBL/GenBank/DDBJ whole genome shotgun (WGS) entry which is preliminary data.</text>
</comment>
<name>A0A0V1GIX5_TRIPS</name>
<organism evidence="1 2">
    <name type="scientific">Trichinella pseudospiralis</name>
    <name type="common">Parasitic roundworm</name>
    <dbReference type="NCBI Taxonomy" id="6337"/>
    <lineage>
        <taxon>Eukaryota</taxon>
        <taxon>Metazoa</taxon>
        <taxon>Ecdysozoa</taxon>
        <taxon>Nematoda</taxon>
        <taxon>Enoplea</taxon>
        <taxon>Dorylaimia</taxon>
        <taxon>Trichinellida</taxon>
        <taxon>Trichinellidae</taxon>
        <taxon>Trichinella</taxon>
    </lineage>
</organism>
<dbReference type="EMBL" id="JYDS01001908">
    <property type="protein sequence ID" value="KRY98165.1"/>
    <property type="molecule type" value="Genomic_DNA"/>
</dbReference>
<accession>A0A0V1GIX5</accession>
<gene>
    <name evidence="1" type="ORF">T4B_11068</name>
</gene>
<sequence length="33" mass="3764">MKVSRGLLVAQNPRYLEKTGRIAIYSNQKTSKL</sequence>